<protein>
    <submittedName>
        <fullName evidence="1">Uncharacterized protein</fullName>
    </submittedName>
</protein>
<evidence type="ECO:0000313" key="1">
    <source>
        <dbReference type="EMBL" id="CAA9270948.1"/>
    </source>
</evidence>
<organism evidence="1">
    <name type="scientific">uncultured Armatimonadetes bacterium</name>
    <dbReference type="NCBI Taxonomy" id="157466"/>
    <lineage>
        <taxon>Bacteria</taxon>
        <taxon>Bacillati</taxon>
        <taxon>Armatimonadota</taxon>
        <taxon>environmental samples</taxon>
    </lineage>
</organism>
<reference evidence="1" key="1">
    <citation type="submission" date="2020-02" db="EMBL/GenBank/DDBJ databases">
        <authorList>
            <person name="Meier V. D."/>
        </authorList>
    </citation>
    <scope>NUCLEOTIDE SEQUENCE</scope>
    <source>
        <strain evidence="1">AVDCRST_MAG63</strain>
    </source>
</reference>
<dbReference type="AlphaFoldDB" id="A0A6J4J6Q9"/>
<sequence>MESGNEPGVRYLRVALGRALATPLSRAVWIGSGLLWLALDQSGLSTAASAVCAAASALVVQTAAIAVMAQSPDFLREARRTFRQGEARRLLQQVARDDHVDAATVQRLNRIVSDYETAHSQSVAGDVPRYARGAMGEAVARMSELVERAFDLTRHRGKLTAYLAGVNRPDLYGQQASLRLRLRQAQDEVLRGQIEQSLRFKDTEIRAYDGIQGVVARIDGQLESLECAFAALKARILHFKLADKAEWHEELGTAMDDDLRALTSQIDVLDASVREALTLRGG</sequence>
<name>A0A6J4J6Q9_9BACT</name>
<proteinExistence type="predicted"/>
<dbReference type="EMBL" id="CADCTO010000383">
    <property type="protein sequence ID" value="CAA9270948.1"/>
    <property type="molecule type" value="Genomic_DNA"/>
</dbReference>
<accession>A0A6J4J6Q9</accession>
<gene>
    <name evidence="1" type="ORF">AVDCRST_MAG63-2927</name>
</gene>